<accession>A0ABR4BJG3</accession>
<gene>
    <name evidence="1" type="ORF">ABVK25_002710</name>
</gene>
<dbReference type="EMBL" id="JBHFEH010000006">
    <property type="protein sequence ID" value="KAL2056971.1"/>
    <property type="molecule type" value="Genomic_DNA"/>
</dbReference>
<proteinExistence type="predicted"/>
<sequence>MSDWYSETADESRGLTSRLLNCRIAVPSVNEGIDQVRRLRFCSPCGIDGSPLLRNLRRITPLGRHRRTKSMTSSIKPFEIFHAERAYITSDIPMKAASISVGNVMFLVGVALDDPCVHLSQRSMASPDFRLETAFILWLGS</sequence>
<dbReference type="Proteomes" id="UP001590951">
    <property type="component" value="Unassembled WGS sequence"/>
</dbReference>
<name>A0ABR4BJG3_9LECA</name>
<reference evidence="1 2" key="1">
    <citation type="submission" date="2024-09" db="EMBL/GenBank/DDBJ databases">
        <title>Rethinking Asexuality: The Enigmatic Case of Functional Sexual Genes in Lepraria (Stereocaulaceae).</title>
        <authorList>
            <person name="Doellman M."/>
            <person name="Sun Y."/>
            <person name="Barcenas-Pena A."/>
            <person name="Lumbsch H.T."/>
            <person name="Grewe F."/>
        </authorList>
    </citation>
    <scope>NUCLEOTIDE SEQUENCE [LARGE SCALE GENOMIC DNA]</scope>
    <source>
        <strain evidence="1 2">Grewe 0041</strain>
    </source>
</reference>
<protein>
    <submittedName>
        <fullName evidence="1">Uncharacterized protein</fullName>
    </submittedName>
</protein>
<evidence type="ECO:0000313" key="2">
    <source>
        <dbReference type="Proteomes" id="UP001590951"/>
    </source>
</evidence>
<evidence type="ECO:0000313" key="1">
    <source>
        <dbReference type="EMBL" id="KAL2056971.1"/>
    </source>
</evidence>
<comment type="caution">
    <text evidence="1">The sequence shown here is derived from an EMBL/GenBank/DDBJ whole genome shotgun (WGS) entry which is preliminary data.</text>
</comment>
<keyword evidence="2" id="KW-1185">Reference proteome</keyword>
<organism evidence="1 2">
    <name type="scientific">Lepraria finkii</name>
    <dbReference type="NCBI Taxonomy" id="1340010"/>
    <lineage>
        <taxon>Eukaryota</taxon>
        <taxon>Fungi</taxon>
        <taxon>Dikarya</taxon>
        <taxon>Ascomycota</taxon>
        <taxon>Pezizomycotina</taxon>
        <taxon>Lecanoromycetes</taxon>
        <taxon>OSLEUM clade</taxon>
        <taxon>Lecanoromycetidae</taxon>
        <taxon>Lecanorales</taxon>
        <taxon>Lecanorineae</taxon>
        <taxon>Stereocaulaceae</taxon>
        <taxon>Lepraria</taxon>
    </lineage>
</organism>